<dbReference type="AlphaFoldDB" id="A0A543PTJ2"/>
<proteinExistence type="predicted"/>
<gene>
    <name evidence="3" type="ORF">FHX52_0492</name>
</gene>
<accession>A0A543PTJ2</accession>
<keyword evidence="2" id="KW-0472">Membrane</keyword>
<dbReference type="EMBL" id="VFQF01000001">
    <property type="protein sequence ID" value="TQN47397.1"/>
    <property type="molecule type" value="Genomic_DNA"/>
</dbReference>
<evidence type="ECO:0000313" key="4">
    <source>
        <dbReference type="Proteomes" id="UP000320085"/>
    </source>
</evidence>
<feature type="region of interest" description="Disordered" evidence="1">
    <location>
        <begin position="67"/>
        <end position="87"/>
    </location>
</feature>
<dbReference type="Proteomes" id="UP000320085">
    <property type="component" value="Unassembled WGS sequence"/>
</dbReference>
<protein>
    <submittedName>
        <fullName evidence="3">Uncharacterized protein</fullName>
    </submittedName>
</protein>
<dbReference type="OrthoDB" id="9968376at2"/>
<dbReference type="PROSITE" id="PS51318">
    <property type="entry name" value="TAT"/>
    <property type="match status" value="1"/>
</dbReference>
<organism evidence="3 4">
    <name type="scientific">Humibacillus xanthopallidus</name>
    <dbReference type="NCBI Taxonomy" id="412689"/>
    <lineage>
        <taxon>Bacteria</taxon>
        <taxon>Bacillati</taxon>
        <taxon>Actinomycetota</taxon>
        <taxon>Actinomycetes</taxon>
        <taxon>Micrococcales</taxon>
        <taxon>Intrasporangiaceae</taxon>
        <taxon>Humibacillus</taxon>
    </lineage>
</organism>
<name>A0A543PTJ2_9MICO</name>
<keyword evidence="2" id="KW-0812">Transmembrane</keyword>
<feature type="transmembrane region" description="Helical" evidence="2">
    <location>
        <begin position="42"/>
        <end position="60"/>
    </location>
</feature>
<evidence type="ECO:0000313" key="3">
    <source>
        <dbReference type="EMBL" id="TQN47397.1"/>
    </source>
</evidence>
<evidence type="ECO:0000256" key="2">
    <source>
        <dbReference type="SAM" id="Phobius"/>
    </source>
</evidence>
<sequence length="444" mass="45338">MNELDTTVRESLDERAQGYAVPPAPSALILARARREHRRRQVLTAAAGVAAAAVVAVALVPRLGGTAAPPVPAAPSTTQQQSRDVEASRADALTWAAALPQGDPATFTGWPTTERQGDRVAVRLGDRDVLGPQGFTDLSDPHPVADGWLFVATGATVGRPAILHFSRVTDRATVMARPSGPTSVLVDPEGARFAWLATDGGTTGLSIVDIADGSSTGVALPSKVVDPALATWTPLGISVVPVGEASTSAVPPGATPAVATTAVALFDTTRNEWVPVAARLEARVVGVVRLDAFGGSPLSALVTTVQGSQKCVSQLEGGITLIPLECWPLSAAGTPTTAVGPGGKYVLVGMAGAPGTRAALHDLVGSGAVAGEPGLAHALTAPIEDYVWENADVFAAAAASPTGSSVPYRYDLRTHAGERLPSDPRASFESTFDSATMGLTLPQG</sequence>
<dbReference type="RefSeq" id="WP_141819598.1">
    <property type="nucleotide sequence ID" value="NZ_BAAAQC010000005.1"/>
</dbReference>
<comment type="caution">
    <text evidence="3">The sequence shown here is derived from an EMBL/GenBank/DDBJ whole genome shotgun (WGS) entry which is preliminary data.</text>
</comment>
<dbReference type="InterPro" id="IPR006311">
    <property type="entry name" value="TAT_signal"/>
</dbReference>
<evidence type="ECO:0000256" key="1">
    <source>
        <dbReference type="SAM" id="MobiDB-lite"/>
    </source>
</evidence>
<keyword evidence="2" id="KW-1133">Transmembrane helix</keyword>
<reference evidence="3 4" key="1">
    <citation type="submission" date="2019-06" db="EMBL/GenBank/DDBJ databases">
        <title>Sequencing the genomes of 1000 actinobacteria strains.</title>
        <authorList>
            <person name="Klenk H.-P."/>
        </authorList>
    </citation>
    <scope>NUCLEOTIDE SEQUENCE [LARGE SCALE GENOMIC DNA]</scope>
    <source>
        <strain evidence="3 4">DSM 21776</strain>
    </source>
</reference>